<reference evidence="7" key="1">
    <citation type="journal article" date="2020" name="mSystems">
        <title>Genome- and Community-Level Interaction Insights into Carbon Utilization and Element Cycling Functions of Hydrothermarchaeota in Hydrothermal Sediment.</title>
        <authorList>
            <person name="Zhou Z."/>
            <person name="Liu Y."/>
            <person name="Xu W."/>
            <person name="Pan J."/>
            <person name="Luo Z.H."/>
            <person name="Li M."/>
        </authorList>
    </citation>
    <scope>NUCLEOTIDE SEQUENCE [LARGE SCALE GENOMIC DNA]</scope>
    <source>
        <strain evidence="7">SpSt-464</strain>
    </source>
</reference>
<dbReference type="GO" id="GO:0046081">
    <property type="term" value="P:dUTP catabolic process"/>
    <property type="evidence" value="ECO:0007669"/>
    <property type="project" value="InterPro"/>
</dbReference>
<evidence type="ECO:0000256" key="3">
    <source>
        <dbReference type="ARBA" id="ARBA00022801"/>
    </source>
</evidence>
<dbReference type="InterPro" id="IPR033704">
    <property type="entry name" value="dUTPase_trimeric"/>
</dbReference>
<dbReference type="PANTHER" id="PTHR11241">
    <property type="entry name" value="DEOXYURIDINE 5'-TRIPHOSPHATE NUCLEOTIDOHYDROLASE"/>
    <property type="match status" value="1"/>
</dbReference>
<evidence type="ECO:0000313" key="7">
    <source>
        <dbReference type="EMBL" id="HFK24159.1"/>
    </source>
</evidence>
<name>A0A7C3N783_UNCW3</name>
<dbReference type="CDD" id="cd07557">
    <property type="entry name" value="trimeric_dUTPase"/>
    <property type="match status" value="1"/>
</dbReference>
<comment type="catalytic activity">
    <reaction evidence="5">
        <text>dUTP + H2O = dUMP + diphosphate + H(+)</text>
        <dbReference type="Rhea" id="RHEA:10248"/>
        <dbReference type="ChEBI" id="CHEBI:15377"/>
        <dbReference type="ChEBI" id="CHEBI:15378"/>
        <dbReference type="ChEBI" id="CHEBI:33019"/>
        <dbReference type="ChEBI" id="CHEBI:61555"/>
        <dbReference type="ChEBI" id="CHEBI:246422"/>
        <dbReference type="EC" id="3.6.1.23"/>
    </reaction>
</comment>
<feature type="domain" description="dUTPase-like" evidence="6">
    <location>
        <begin position="14"/>
        <end position="140"/>
    </location>
</feature>
<dbReference type="NCBIfam" id="NF001862">
    <property type="entry name" value="PRK00601.1"/>
    <property type="match status" value="1"/>
</dbReference>
<accession>A0A7C3N783</accession>
<sequence>MIDIKIEISETGFLPKYMTDGSSGADLYSSSDICIEPFDVSLVPTGIRVQIPSGYEIQIRPRSGFSLKNKILILNTPGTIDSDYRGEIKVIMFNLNREKFCIKRGDRIAQMVVAKVEKANFVEDKIDDTERGDGGFGHTG</sequence>
<protein>
    <recommendedName>
        <fullName evidence="2">dUTP diphosphatase</fullName>
        <ecNumber evidence="2">3.6.1.23</ecNumber>
    </recommendedName>
</protein>
<evidence type="ECO:0000256" key="4">
    <source>
        <dbReference type="ARBA" id="ARBA00023080"/>
    </source>
</evidence>
<comment type="similarity">
    <text evidence="1">Belongs to the dUTPase family.</text>
</comment>
<evidence type="ECO:0000259" key="6">
    <source>
        <dbReference type="Pfam" id="PF00692"/>
    </source>
</evidence>
<dbReference type="NCBIfam" id="TIGR00576">
    <property type="entry name" value="dut"/>
    <property type="match status" value="1"/>
</dbReference>
<dbReference type="GO" id="GO:0000287">
    <property type="term" value="F:magnesium ion binding"/>
    <property type="evidence" value="ECO:0007669"/>
    <property type="project" value="InterPro"/>
</dbReference>
<keyword evidence="3 7" id="KW-0378">Hydrolase</keyword>
<dbReference type="Gene3D" id="2.70.40.10">
    <property type="match status" value="1"/>
</dbReference>
<keyword evidence="4" id="KW-0546">Nucleotide metabolism</keyword>
<dbReference type="Pfam" id="PF00692">
    <property type="entry name" value="dUTPase"/>
    <property type="match status" value="1"/>
</dbReference>
<dbReference type="SUPFAM" id="SSF51283">
    <property type="entry name" value="dUTPase-like"/>
    <property type="match status" value="1"/>
</dbReference>
<dbReference type="PANTHER" id="PTHR11241:SF0">
    <property type="entry name" value="DEOXYURIDINE 5'-TRIPHOSPHATE NUCLEOTIDOHYDROLASE"/>
    <property type="match status" value="1"/>
</dbReference>
<dbReference type="EC" id="3.6.1.23" evidence="2"/>
<dbReference type="EMBL" id="DSTT01000005">
    <property type="protein sequence ID" value="HFK24159.1"/>
    <property type="molecule type" value="Genomic_DNA"/>
</dbReference>
<dbReference type="InterPro" id="IPR036157">
    <property type="entry name" value="dUTPase-like_sf"/>
</dbReference>
<dbReference type="InterPro" id="IPR008181">
    <property type="entry name" value="dUTPase"/>
</dbReference>
<dbReference type="GO" id="GO:0004170">
    <property type="term" value="F:dUTP diphosphatase activity"/>
    <property type="evidence" value="ECO:0007669"/>
    <property type="project" value="UniProtKB-EC"/>
</dbReference>
<evidence type="ECO:0000256" key="5">
    <source>
        <dbReference type="ARBA" id="ARBA00047686"/>
    </source>
</evidence>
<dbReference type="InterPro" id="IPR029054">
    <property type="entry name" value="dUTPase-like"/>
</dbReference>
<dbReference type="GO" id="GO:0006226">
    <property type="term" value="P:dUMP biosynthetic process"/>
    <property type="evidence" value="ECO:0007669"/>
    <property type="project" value="InterPro"/>
</dbReference>
<proteinExistence type="inferred from homology"/>
<comment type="caution">
    <text evidence="7">The sequence shown here is derived from an EMBL/GenBank/DDBJ whole genome shotgun (WGS) entry which is preliminary data.</text>
</comment>
<evidence type="ECO:0000256" key="1">
    <source>
        <dbReference type="ARBA" id="ARBA00006581"/>
    </source>
</evidence>
<dbReference type="AlphaFoldDB" id="A0A7C3N783"/>
<organism evidence="7">
    <name type="scientific">candidate division WOR-3 bacterium</name>
    <dbReference type="NCBI Taxonomy" id="2052148"/>
    <lineage>
        <taxon>Bacteria</taxon>
        <taxon>Bacteria division WOR-3</taxon>
    </lineage>
</organism>
<gene>
    <name evidence="7" type="ORF">ENS15_05870</name>
</gene>
<evidence type="ECO:0000256" key="2">
    <source>
        <dbReference type="ARBA" id="ARBA00012379"/>
    </source>
</evidence>